<comment type="subcellular location">
    <subcellularLocation>
        <location evidence="1">Cell membrane</location>
        <topology evidence="1">Multi-pass membrane protein</topology>
    </subcellularLocation>
</comment>
<dbReference type="GO" id="GO:0022857">
    <property type="term" value="F:transmembrane transporter activity"/>
    <property type="evidence" value="ECO:0007669"/>
    <property type="project" value="InterPro"/>
</dbReference>
<proteinExistence type="predicted"/>
<dbReference type="InterPro" id="IPR002293">
    <property type="entry name" value="AA/rel_permease1"/>
</dbReference>
<keyword evidence="5 6" id="KW-0472">Membrane</keyword>
<evidence type="ECO:0000313" key="7">
    <source>
        <dbReference type="EMBL" id="SNY29756.1"/>
    </source>
</evidence>
<evidence type="ECO:0000256" key="6">
    <source>
        <dbReference type="SAM" id="Phobius"/>
    </source>
</evidence>
<name>A0A285H4T6_9ACTN</name>
<dbReference type="RefSeq" id="WP_097319557.1">
    <property type="nucleotide sequence ID" value="NZ_OBDY01000003.1"/>
</dbReference>
<evidence type="ECO:0000313" key="8">
    <source>
        <dbReference type="Proteomes" id="UP000219612"/>
    </source>
</evidence>
<keyword evidence="2" id="KW-1003">Cell membrane</keyword>
<feature type="transmembrane region" description="Helical" evidence="6">
    <location>
        <begin position="276"/>
        <end position="300"/>
    </location>
</feature>
<keyword evidence="3 6" id="KW-0812">Transmembrane</keyword>
<feature type="transmembrane region" description="Helical" evidence="6">
    <location>
        <begin position="48"/>
        <end position="70"/>
    </location>
</feature>
<dbReference type="EMBL" id="OBDY01000003">
    <property type="protein sequence ID" value="SNY29756.1"/>
    <property type="molecule type" value="Genomic_DNA"/>
</dbReference>
<feature type="transmembrane region" description="Helical" evidence="6">
    <location>
        <begin position="233"/>
        <end position="256"/>
    </location>
</feature>
<protein>
    <submittedName>
        <fullName evidence="7">Basic amino acid/polyamine antiporter, APA family</fullName>
    </submittedName>
</protein>
<gene>
    <name evidence="7" type="ORF">SAMN05421748_103300</name>
</gene>
<feature type="transmembrane region" description="Helical" evidence="6">
    <location>
        <begin position="359"/>
        <end position="378"/>
    </location>
</feature>
<feature type="transmembrane region" description="Helical" evidence="6">
    <location>
        <begin position="163"/>
        <end position="185"/>
    </location>
</feature>
<organism evidence="7 8">
    <name type="scientific">Paractinoplanes atraurantiacus</name>
    <dbReference type="NCBI Taxonomy" id="1036182"/>
    <lineage>
        <taxon>Bacteria</taxon>
        <taxon>Bacillati</taxon>
        <taxon>Actinomycetota</taxon>
        <taxon>Actinomycetes</taxon>
        <taxon>Micromonosporales</taxon>
        <taxon>Micromonosporaceae</taxon>
        <taxon>Paractinoplanes</taxon>
    </lineage>
</organism>
<evidence type="ECO:0000256" key="5">
    <source>
        <dbReference type="ARBA" id="ARBA00023136"/>
    </source>
</evidence>
<accession>A0A285H4T6</accession>
<feature type="transmembrane region" description="Helical" evidence="6">
    <location>
        <begin position="399"/>
        <end position="419"/>
    </location>
</feature>
<feature type="transmembrane region" description="Helical" evidence="6">
    <location>
        <begin position="197"/>
        <end position="221"/>
    </location>
</feature>
<sequence length="466" mass="48889">MVELKKTGSKPEAGAGLGLPQATALILGSIIGVGIFNLPYSLASIGPISIIAMALTTVGAVALALMFAALSRRLPADGGPYAYARAAFGNGMGFTNAWSYWITAWAGNAAIVTGWVFYVEKFLNKGHLAGWSVLIALVGLWIPAAVNLTGVKNMGAVQLWTSIIKYVPLVLMSTVGLLAISTGNFTPWNVSGDSNVAAIGSAMAICLFSYLGVETAAVAAAKVRDPERNIPRATVLGTLAASVVYLLSMVAVFGTVPTTELALDENKASYSVAADAMVGGGSWAGTLVAIAVIISGFGALNGWTMICAEMPLAAAKDGLFPAVFGRLSRRGVPAAGIIASTVLASIAMAVSFMGTSGAAVFNTLVLMTGITAAIPYAFSALAQLKWRLRDRRELHTPRFARDATVAILSLVFSILFIWYSRNTGQDHWYQVWGPFLMAGVALLIGIPVYLHMRTRMSAPPPVPPYH</sequence>
<feature type="transmembrane region" description="Helical" evidence="6">
    <location>
        <begin position="12"/>
        <end position="36"/>
    </location>
</feature>
<dbReference type="Gene3D" id="1.20.1740.10">
    <property type="entry name" value="Amino acid/polyamine transporter I"/>
    <property type="match status" value="1"/>
</dbReference>
<dbReference type="PIRSF" id="PIRSF006060">
    <property type="entry name" value="AA_transporter"/>
    <property type="match status" value="1"/>
</dbReference>
<dbReference type="AlphaFoldDB" id="A0A285H4T6"/>
<evidence type="ECO:0000256" key="1">
    <source>
        <dbReference type="ARBA" id="ARBA00004651"/>
    </source>
</evidence>
<dbReference type="GO" id="GO:0005886">
    <property type="term" value="C:plasma membrane"/>
    <property type="evidence" value="ECO:0007669"/>
    <property type="project" value="UniProtKB-SubCell"/>
</dbReference>
<dbReference type="PANTHER" id="PTHR42770">
    <property type="entry name" value="AMINO ACID TRANSPORTER-RELATED"/>
    <property type="match status" value="1"/>
</dbReference>
<feature type="transmembrane region" description="Helical" evidence="6">
    <location>
        <begin position="98"/>
        <end position="118"/>
    </location>
</feature>
<evidence type="ECO:0000256" key="3">
    <source>
        <dbReference type="ARBA" id="ARBA00022692"/>
    </source>
</evidence>
<keyword evidence="4 6" id="KW-1133">Transmembrane helix</keyword>
<evidence type="ECO:0000256" key="2">
    <source>
        <dbReference type="ARBA" id="ARBA00022475"/>
    </source>
</evidence>
<dbReference type="Pfam" id="PF13520">
    <property type="entry name" value="AA_permease_2"/>
    <property type="match status" value="1"/>
</dbReference>
<evidence type="ECO:0000256" key="4">
    <source>
        <dbReference type="ARBA" id="ARBA00022989"/>
    </source>
</evidence>
<dbReference type="InterPro" id="IPR050367">
    <property type="entry name" value="APC_superfamily"/>
</dbReference>
<dbReference type="Proteomes" id="UP000219612">
    <property type="component" value="Unassembled WGS sequence"/>
</dbReference>
<keyword evidence="8" id="KW-1185">Reference proteome</keyword>
<feature type="transmembrane region" description="Helical" evidence="6">
    <location>
        <begin position="431"/>
        <end position="450"/>
    </location>
</feature>
<dbReference type="OrthoDB" id="9762947at2"/>
<feature type="transmembrane region" description="Helical" evidence="6">
    <location>
        <begin position="334"/>
        <end position="353"/>
    </location>
</feature>
<reference evidence="7 8" key="1">
    <citation type="submission" date="2017-09" db="EMBL/GenBank/DDBJ databases">
        <authorList>
            <person name="Ehlers B."/>
            <person name="Leendertz F.H."/>
        </authorList>
    </citation>
    <scope>NUCLEOTIDE SEQUENCE [LARGE SCALE GENOMIC DNA]</scope>
    <source>
        <strain evidence="7 8">CGMCC 4.6857</strain>
    </source>
</reference>
<dbReference type="PANTHER" id="PTHR42770:SF18">
    <property type="entry name" value="ARGININE_AGMATINE ANTIPORTER"/>
    <property type="match status" value="1"/>
</dbReference>
<feature type="transmembrane region" description="Helical" evidence="6">
    <location>
        <begin position="130"/>
        <end position="151"/>
    </location>
</feature>